<protein>
    <submittedName>
        <fullName evidence="9">Putative CAS/CSE/importin domain protein</fullName>
    </submittedName>
</protein>
<dbReference type="PROSITE" id="PS50166">
    <property type="entry name" value="IMPORTIN_B_NT"/>
    <property type="match status" value="1"/>
</dbReference>
<dbReference type="GO" id="GO:0006606">
    <property type="term" value="P:protein import into nucleus"/>
    <property type="evidence" value="ECO:0007669"/>
    <property type="project" value="TreeGrafter"/>
</dbReference>
<evidence type="ECO:0000256" key="5">
    <source>
        <dbReference type="ARBA" id="ARBA00022490"/>
    </source>
</evidence>
<organism evidence="9 10">
    <name type="scientific">Trypanosoma theileri</name>
    <dbReference type="NCBI Taxonomy" id="67003"/>
    <lineage>
        <taxon>Eukaryota</taxon>
        <taxon>Discoba</taxon>
        <taxon>Euglenozoa</taxon>
        <taxon>Kinetoplastea</taxon>
        <taxon>Metakinetoplastina</taxon>
        <taxon>Trypanosomatida</taxon>
        <taxon>Trypanosomatidae</taxon>
        <taxon>Trypanosoma</taxon>
    </lineage>
</organism>
<keyword evidence="6" id="KW-0653">Protein transport</keyword>
<evidence type="ECO:0000256" key="2">
    <source>
        <dbReference type="ARBA" id="ARBA00004496"/>
    </source>
</evidence>
<accession>A0A1X0P1D2</accession>
<dbReference type="STRING" id="67003.A0A1X0P1D2"/>
<comment type="caution">
    <text evidence="9">The sequence shown here is derived from an EMBL/GenBank/DDBJ whole genome shotgun (WGS) entry which is preliminary data.</text>
</comment>
<evidence type="ECO:0000256" key="1">
    <source>
        <dbReference type="ARBA" id="ARBA00004123"/>
    </source>
</evidence>
<feature type="domain" description="Importin N-terminal" evidence="8">
    <location>
        <begin position="33"/>
        <end position="107"/>
    </location>
</feature>
<keyword evidence="10" id="KW-1185">Reference proteome</keyword>
<reference evidence="9 10" key="1">
    <citation type="submission" date="2017-03" db="EMBL/GenBank/DDBJ databases">
        <title>An alternative strategy for trypanosome survival in the mammalian bloodstream revealed through genome and transcriptome analysis of the ubiquitous bovine parasite Trypanosoma (Megatrypanum) theileri.</title>
        <authorList>
            <person name="Kelly S."/>
            <person name="Ivens A."/>
            <person name="Mott A."/>
            <person name="O'Neill E."/>
            <person name="Emms D."/>
            <person name="Macleod O."/>
            <person name="Voorheis P."/>
            <person name="Matthews J."/>
            <person name="Matthews K."/>
            <person name="Carrington M."/>
        </authorList>
    </citation>
    <scope>NUCLEOTIDE SEQUENCE [LARGE SCALE GENOMIC DNA]</scope>
    <source>
        <strain evidence="9">Edinburgh</strain>
    </source>
</reference>
<dbReference type="PANTHER" id="PTHR10997">
    <property type="entry name" value="IMPORTIN-7, 8, 11"/>
    <property type="match status" value="1"/>
</dbReference>
<proteinExistence type="inferred from homology"/>
<dbReference type="Gene3D" id="1.25.10.10">
    <property type="entry name" value="Leucine-rich Repeat Variant"/>
    <property type="match status" value="1"/>
</dbReference>
<name>A0A1X0P1D2_9TRYP</name>
<dbReference type="GO" id="GO:0031267">
    <property type="term" value="F:small GTPase binding"/>
    <property type="evidence" value="ECO:0007669"/>
    <property type="project" value="InterPro"/>
</dbReference>
<keyword evidence="5" id="KW-0963">Cytoplasm</keyword>
<dbReference type="Proteomes" id="UP000192257">
    <property type="component" value="Unassembled WGS sequence"/>
</dbReference>
<evidence type="ECO:0000313" key="9">
    <source>
        <dbReference type="EMBL" id="ORC90715.1"/>
    </source>
</evidence>
<comment type="subcellular location">
    <subcellularLocation>
        <location evidence="2">Cytoplasm</location>
    </subcellularLocation>
    <subcellularLocation>
        <location evidence="1">Nucleus</location>
    </subcellularLocation>
</comment>
<dbReference type="InterPro" id="IPR016024">
    <property type="entry name" value="ARM-type_fold"/>
</dbReference>
<evidence type="ECO:0000256" key="4">
    <source>
        <dbReference type="ARBA" id="ARBA00022448"/>
    </source>
</evidence>
<dbReference type="EMBL" id="NBCO01000007">
    <property type="protein sequence ID" value="ORC90715.1"/>
    <property type="molecule type" value="Genomic_DNA"/>
</dbReference>
<dbReference type="GO" id="GO:0006611">
    <property type="term" value="P:protein export from nucleus"/>
    <property type="evidence" value="ECO:0007669"/>
    <property type="project" value="TreeGrafter"/>
</dbReference>
<keyword evidence="4" id="KW-0813">Transport</keyword>
<dbReference type="InterPro" id="IPR011989">
    <property type="entry name" value="ARM-like"/>
</dbReference>
<dbReference type="OrthoDB" id="3268246at2759"/>
<dbReference type="InterPro" id="IPR005043">
    <property type="entry name" value="XPO2_C"/>
</dbReference>
<evidence type="ECO:0000256" key="6">
    <source>
        <dbReference type="ARBA" id="ARBA00022927"/>
    </source>
</evidence>
<dbReference type="GO" id="GO:0005829">
    <property type="term" value="C:cytosol"/>
    <property type="evidence" value="ECO:0007669"/>
    <property type="project" value="TreeGrafter"/>
</dbReference>
<dbReference type="SMART" id="SM00913">
    <property type="entry name" value="IBN_N"/>
    <property type="match status" value="1"/>
</dbReference>
<sequence length="960" mass="107438">MHAIDPNDPVLAQRLVKLASDAVSMNNSDREKAEHEIKEFQNSVDKQTGFVLLLLNVAVASGPASSFCSIVFKNTVKTCWDAATAEHCITENDKAVVRDTITLLMLRAPPNVQRNLAEAITMIAEIDFPEKWPNALDRIVQSLMNEKDVAIQSAALSTAHSILGRYRSQTDLSEKLAEDLRIIYTTLTSPLLLSMEYLLGEMEKCNSSFKAACQGLTSAVECLRDMTTLDLGDEFIWNLNKFVDVLMRCLQFSSPVTDDMVLIELKSAVMACVTHFLLRFDEDFEKHAGGFMNVVWNTIASPSSRSSAMDDVVIQGINLLSAACRGSMRTVFDNTEVLENLVVQVILPNLALQTEDIELYERESDEYIQRDIEGSDLHTRRREAGELVRSLMVSFPDKSGPLFTAQLQHLMTAVASGDWKAKDLSIYLVSALALEGQYANTQRGASQQLSGLVPFESFLRHNILTELSSDVSSQSPFIIKADCIRFVATFRAHIDPQIIPDVVALLTSWIRCPDEVVHAYAAHAVERILTVRRPGQQELIISDANMGDKVAPLLQHLCMRLQQDKRPCAYTMQCLLRVSQNCSHSVKPFVGDIITCIAPVVQSNAKNPSNPLFSHCMFEVISKCIQLRPEDAAAIEGALWEPMIFILQNDVLEYVPYTLQIMAQLLDTRSGGSPDPPAHYQALLEPLLVPDMYQQKGNIPAVVRLLVSFIEHYPRYVHSKGLTEKTLMIFRALLQYKNYDHEGFNILTSMVIAYPKDIIEPFMGSVYQALFQRLQTSRTPKYVRILIIFLSIVVVVHGANDVVTRINLIQNGLFWMLLQRVWLPNVQKILGPLERKVCVVALSCLLGECEELQQNSEVWTSCVVTCLKMIHGAVENDDVTSFTPKAHTMGDLKQYVDDSGFTNIFCPLQGAVRPPIDVCASVKQPHVYFRERVQQALRGPNGAHLEGLLRANHELWAAVQ</sequence>
<dbReference type="SUPFAM" id="SSF48371">
    <property type="entry name" value="ARM repeat"/>
    <property type="match status" value="1"/>
</dbReference>
<evidence type="ECO:0000256" key="3">
    <source>
        <dbReference type="ARBA" id="ARBA00008669"/>
    </source>
</evidence>
<dbReference type="PANTHER" id="PTHR10997:SF8">
    <property type="entry name" value="EXPORTIN-2"/>
    <property type="match status" value="1"/>
</dbReference>
<dbReference type="AlphaFoldDB" id="A0A1X0P1D2"/>
<evidence type="ECO:0000313" key="10">
    <source>
        <dbReference type="Proteomes" id="UP000192257"/>
    </source>
</evidence>
<keyword evidence="7" id="KW-0539">Nucleus</keyword>
<evidence type="ECO:0000259" key="8">
    <source>
        <dbReference type="PROSITE" id="PS50166"/>
    </source>
</evidence>
<dbReference type="InterPro" id="IPR001494">
    <property type="entry name" value="Importin-beta_N"/>
</dbReference>
<dbReference type="GeneID" id="39983365"/>
<dbReference type="GO" id="GO:0005635">
    <property type="term" value="C:nuclear envelope"/>
    <property type="evidence" value="ECO:0007669"/>
    <property type="project" value="TreeGrafter"/>
</dbReference>
<dbReference type="RefSeq" id="XP_028884781.1">
    <property type="nucleotide sequence ID" value="XM_029023585.1"/>
</dbReference>
<dbReference type="VEuPathDB" id="TriTrypDB:TM35_000071390"/>
<evidence type="ECO:0000256" key="7">
    <source>
        <dbReference type="ARBA" id="ARBA00023242"/>
    </source>
</evidence>
<dbReference type="GO" id="GO:0005049">
    <property type="term" value="F:nuclear export signal receptor activity"/>
    <property type="evidence" value="ECO:0007669"/>
    <property type="project" value="TreeGrafter"/>
</dbReference>
<comment type="similarity">
    <text evidence="3">Belongs to the XPO2/CSE1 family.</text>
</comment>
<dbReference type="Pfam" id="PF03378">
    <property type="entry name" value="CAS_CSE1"/>
    <property type="match status" value="1"/>
</dbReference>
<dbReference type="InterPro" id="IPR013713">
    <property type="entry name" value="XPO2_central"/>
</dbReference>
<gene>
    <name evidence="9" type="ORF">TM35_000071390</name>
</gene>
<dbReference type="Pfam" id="PF08506">
    <property type="entry name" value="Cse1"/>
    <property type="match status" value="1"/>
</dbReference>